<comment type="cofactor">
    <cofactor evidence="1">
        <name>heme</name>
        <dbReference type="ChEBI" id="CHEBI:30413"/>
    </cofactor>
</comment>
<protein>
    <submittedName>
        <fullName evidence="8">Cytochrome P450</fullName>
    </submittedName>
</protein>
<evidence type="ECO:0000256" key="4">
    <source>
        <dbReference type="ARBA" id="ARBA00022723"/>
    </source>
</evidence>
<evidence type="ECO:0000256" key="1">
    <source>
        <dbReference type="ARBA" id="ARBA00001971"/>
    </source>
</evidence>
<dbReference type="SUPFAM" id="SSF48264">
    <property type="entry name" value="Cytochrome P450"/>
    <property type="match status" value="1"/>
</dbReference>
<keyword evidence="6" id="KW-0408">Iron</keyword>
<evidence type="ECO:0000256" key="3">
    <source>
        <dbReference type="ARBA" id="ARBA00022617"/>
    </source>
</evidence>
<gene>
    <name evidence="8" type="ORF">ACFSBK_09685</name>
</gene>
<keyword evidence="5" id="KW-0560">Oxidoreductase</keyword>
<evidence type="ECO:0000256" key="7">
    <source>
        <dbReference type="ARBA" id="ARBA00023033"/>
    </source>
</evidence>
<sequence length="418" mass="48071">MDEQSMPHEKGLDNTVHVLKEGYRYILNRRKSFQSDVFETRLLGQKAFCIGGEAAAELFYDTTKFKRAGAAPKRVQKTLFGETGVQTLDGEEHLHRKEMFMSLMSPEKLDKMDKILKKQWEATAEKWAEQDEIVLYHEAQEVLFRTACEWAGVPFEEREVAELAADLGKMIETPAEIGPAHWIGRHDRNQTEKWMENLIEQVRDKKLSPPEGTALAVFSWHQDLEGNLLDANTAAVEVLNIIRPIVAIAIYINFTALAVHEYPAAKEKLAAGDPKQLQAFVQEVRRFYPFFPFQGAIVKKDFTWQGYEFEEGTLTILDIYGTNHDPVLWKNPEVFDPERFMDWKESPFSFIPQGGGDFLGGHRCAGEWLTIKVMNTCLDYLANRMEYEVPQQDLSYSLDKMPSIPHSEMILKNIRMKN</sequence>
<comment type="similarity">
    <text evidence="2">Belongs to the cytochrome P450 family.</text>
</comment>
<evidence type="ECO:0000256" key="6">
    <source>
        <dbReference type="ARBA" id="ARBA00023004"/>
    </source>
</evidence>
<dbReference type="InterPro" id="IPR002401">
    <property type="entry name" value="Cyt_P450_E_grp-I"/>
</dbReference>
<reference evidence="9" key="1">
    <citation type="journal article" date="2019" name="Int. J. Syst. Evol. Microbiol.">
        <title>The Global Catalogue of Microorganisms (GCM) 10K type strain sequencing project: providing services to taxonomists for standard genome sequencing and annotation.</title>
        <authorList>
            <consortium name="The Broad Institute Genomics Platform"/>
            <consortium name="The Broad Institute Genome Sequencing Center for Infectious Disease"/>
            <person name="Wu L."/>
            <person name="Ma J."/>
        </authorList>
    </citation>
    <scope>NUCLEOTIDE SEQUENCE [LARGE SCALE GENOMIC DNA]</scope>
    <source>
        <strain evidence="9">KCTC 42143</strain>
    </source>
</reference>
<evidence type="ECO:0000256" key="2">
    <source>
        <dbReference type="ARBA" id="ARBA00010617"/>
    </source>
</evidence>
<organism evidence="8 9">
    <name type="scientific">Carnobacterium antarcticum</name>
    <dbReference type="NCBI Taxonomy" id="2126436"/>
    <lineage>
        <taxon>Bacteria</taxon>
        <taxon>Bacillati</taxon>
        <taxon>Bacillota</taxon>
        <taxon>Bacilli</taxon>
        <taxon>Lactobacillales</taxon>
        <taxon>Carnobacteriaceae</taxon>
        <taxon>Carnobacterium</taxon>
    </lineage>
</organism>
<dbReference type="Gene3D" id="1.10.630.10">
    <property type="entry name" value="Cytochrome P450"/>
    <property type="match status" value="1"/>
</dbReference>
<keyword evidence="9" id="KW-1185">Reference proteome</keyword>
<dbReference type="CDD" id="cd11067">
    <property type="entry name" value="CYP152"/>
    <property type="match status" value="1"/>
</dbReference>
<name>A0ABW4NQK6_9LACT</name>
<evidence type="ECO:0000313" key="8">
    <source>
        <dbReference type="EMBL" id="MFD1800116.1"/>
    </source>
</evidence>
<dbReference type="EMBL" id="JBHUFF010000017">
    <property type="protein sequence ID" value="MFD1800116.1"/>
    <property type="molecule type" value="Genomic_DNA"/>
</dbReference>
<dbReference type="PANTHER" id="PTHR24286:SF24">
    <property type="entry name" value="LANOSTEROL 14-ALPHA DEMETHYLASE"/>
    <property type="match status" value="1"/>
</dbReference>
<keyword evidence="4" id="KW-0479">Metal-binding</keyword>
<dbReference type="PRINTS" id="PR00463">
    <property type="entry name" value="EP450I"/>
</dbReference>
<evidence type="ECO:0000313" key="9">
    <source>
        <dbReference type="Proteomes" id="UP001597285"/>
    </source>
</evidence>
<accession>A0ABW4NQK6</accession>
<dbReference type="PANTHER" id="PTHR24286">
    <property type="entry name" value="CYTOCHROME P450 26"/>
    <property type="match status" value="1"/>
</dbReference>
<dbReference type="RefSeq" id="WP_058919706.1">
    <property type="nucleotide sequence ID" value="NZ_JBHSQC010000023.1"/>
</dbReference>
<keyword evidence="7" id="KW-0503">Monooxygenase</keyword>
<keyword evidence="3" id="KW-0349">Heme</keyword>
<comment type="caution">
    <text evidence="8">The sequence shown here is derived from an EMBL/GenBank/DDBJ whole genome shotgun (WGS) entry which is preliminary data.</text>
</comment>
<proteinExistence type="inferred from homology"/>
<dbReference type="Proteomes" id="UP001597285">
    <property type="component" value="Unassembled WGS sequence"/>
</dbReference>
<dbReference type="InterPro" id="IPR001128">
    <property type="entry name" value="Cyt_P450"/>
</dbReference>
<dbReference type="Pfam" id="PF00067">
    <property type="entry name" value="p450"/>
    <property type="match status" value="1"/>
</dbReference>
<evidence type="ECO:0000256" key="5">
    <source>
        <dbReference type="ARBA" id="ARBA00023002"/>
    </source>
</evidence>
<dbReference type="InterPro" id="IPR036396">
    <property type="entry name" value="Cyt_P450_sf"/>
</dbReference>